<dbReference type="Proteomes" id="UP000617634">
    <property type="component" value="Unassembled WGS sequence"/>
</dbReference>
<sequence>MFRTLRKAAHATIVPVTGQPCRGERCNHSSETEKVGASLSGFGQTGVVQAVHAQRPDGSARRRRPPFLQDCEDFTFSADLQFRARHDPLLGSPVDKRLRC</sequence>
<accession>A0A931HFW7</accession>
<evidence type="ECO:0000313" key="1">
    <source>
        <dbReference type="EMBL" id="MBH0115054.1"/>
    </source>
</evidence>
<keyword evidence="2" id="KW-1185">Reference proteome</keyword>
<evidence type="ECO:0000313" key="2">
    <source>
        <dbReference type="Proteomes" id="UP000617634"/>
    </source>
</evidence>
<dbReference type="RefSeq" id="WP_197167192.1">
    <property type="nucleotide sequence ID" value="NZ_JADZGI010000007.1"/>
</dbReference>
<dbReference type="EMBL" id="JADZGI010000007">
    <property type="protein sequence ID" value="MBH0115054.1"/>
    <property type="molecule type" value="Genomic_DNA"/>
</dbReference>
<proteinExistence type="predicted"/>
<reference evidence="1" key="1">
    <citation type="submission" date="2020-11" db="EMBL/GenBank/DDBJ databases">
        <title>Novosphingobium aureum sp. nov., a marine bacterium isolated from sediment of a salt flat.</title>
        <authorList>
            <person name="Yoo Y."/>
            <person name="Kim J.-J."/>
        </authorList>
    </citation>
    <scope>NUCLEOTIDE SEQUENCE</scope>
    <source>
        <strain evidence="1">YJ-S2-02</strain>
    </source>
</reference>
<protein>
    <submittedName>
        <fullName evidence="1">Uncharacterized protein</fullName>
    </submittedName>
</protein>
<name>A0A931HFW7_9SPHN</name>
<organism evidence="1 2">
    <name type="scientific">Novosphingobium aureum</name>
    <dbReference type="NCBI Taxonomy" id="2792964"/>
    <lineage>
        <taxon>Bacteria</taxon>
        <taxon>Pseudomonadati</taxon>
        <taxon>Pseudomonadota</taxon>
        <taxon>Alphaproteobacteria</taxon>
        <taxon>Sphingomonadales</taxon>
        <taxon>Sphingomonadaceae</taxon>
        <taxon>Novosphingobium</taxon>
    </lineage>
</organism>
<gene>
    <name evidence="1" type="ORF">I5E68_19090</name>
</gene>
<dbReference type="AlphaFoldDB" id="A0A931HFW7"/>
<comment type="caution">
    <text evidence="1">The sequence shown here is derived from an EMBL/GenBank/DDBJ whole genome shotgun (WGS) entry which is preliminary data.</text>
</comment>